<dbReference type="Gene3D" id="3.90.25.10">
    <property type="entry name" value="UDP-galactose 4-epimerase, domain 1"/>
    <property type="match status" value="1"/>
</dbReference>
<reference evidence="5 6" key="1">
    <citation type="submission" date="2020-04" db="EMBL/GenBank/DDBJ databases">
        <title>FDA dAtabase for Regulatory Grade micrObial Sequences (FDA-ARGOS): Supporting development and validation of Infectious Disease Dx tests.</title>
        <authorList>
            <person name="Sciortino C."/>
            <person name="Tallon L."/>
            <person name="Sadzewicz L."/>
            <person name="Vavikolanu K."/>
            <person name="Mehta A."/>
            <person name="Aluvathingal J."/>
            <person name="Nadendla S."/>
            <person name="Nandy P."/>
            <person name="Geyer C."/>
            <person name="Yan Y."/>
            <person name="Sichtig H."/>
        </authorList>
    </citation>
    <scope>NUCLEOTIDE SEQUENCE [LARGE SCALE GENOMIC DNA]</scope>
    <source>
        <strain evidence="5 6">FDAARGOS_633</strain>
    </source>
</reference>
<dbReference type="SUPFAM" id="SSF51735">
    <property type="entry name" value="NAD(P)-binding Rossmann-fold domains"/>
    <property type="match status" value="1"/>
</dbReference>
<evidence type="ECO:0000256" key="3">
    <source>
        <dbReference type="ARBA" id="ARBA00023277"/>
    </source>
</evidence>
<feature type="active site" description="Proton acceptor" evidence="4">
    <location>
        <position position="143"/>
    </location>
</feature>
<keyword evidence="1 4" id="KW-0521">NADP</keyword>
<feature type="binding site" evidence="4">
    <location>
        <position position="184"/>
    </location>
    <ligand>
        <name>NADP(+)</name>
        <dbReference type="ChEBI" id="CHEBI:58349"/>
    </ligand>
</feature>
<feature type="binding site" evidence="4">
    <location>
        <position position="176"/>
    </location>
    <ligand>
        <name>NADP(+)</name>
        <dbReference type="ChEBI" id="CHEBI:58349"/>
    </ligand>
</feature>
<dbReference type="RefSeq" id="WP_037093486.1">
    <property type="nucleotide sequence ID" value="NZ_CP050899.1"/>
</dbReference>
<evidence type="ECO:0000256" key="4">
    <source>
        <dbReference type="HAMAP-Rule" id="MF_01601"/>
    </source>
</evidence>
<accession>A0A1L9D0H8</accession>
<dbReference type="Proteomes" id="UP000500870">
    <property type="component" value="Chromosome 3"/>
</dbReference>
<feature type="binding site" evidence="4">
    <location>
        <position position="193"/>
    </location>
    <ligand>
        <name>substrate</name>
    </ligand>
</feature>
<dbReference type="PANTHER" id="PTHR43103">
    <property type="entry name" value="NUCLEOSIDE-DIPHOSPHATE-SUGAR EPIMERASE"/>
    <property type="match status" value="1"/>
</dbReference>
<feature type="binding site" evidence="4">
    <location>
        <begin position="10"/>
        <end position="11"/>
    </location>
    <ligand>
        <name>NADP(+)</name>
        <dbReference type="ChEBI" id="CHEBI:58349"/>
    </ligand>
</feature>
<dbReference type="InterPro" id="IPR011912">
    <property type="entry name" value="Heptose_epim"/>
</dbReference>
<feature type="binding site" evidence="4">
    <location>
        <begin position="207"/>
        <end position="210"/>
    </location>
    <ligand>
        <name>substrate</name>
    </ligand>
</feature>
<dbReference type="InterPro" id="IPR001509">
    <property type="entry name" value="Epimerase_deHydtase"/>
</dbReference>
<feature type="binding site" evidence="4">
    <location>
        <position position="186"/>
    </location>
    <ligand>
        <name>substrate</name>
    </ligand>
</feature>
<proteinExistence type="inferred from homology"/>
<feature type="binding site" evidence="4">
    <location>
        <begin position="31"/>
        <end position="32"/>
    </location>
    <ligand>
        <name>NADP(+)</name>
        <dbReference type="ChEBI" id="CHEBI:58349"/>
    </ligand>
</feature>
<dbReference type="UniPathway" id="UPA00356">
    <property type="reaction ID" value="UER00440"/>
</dbReference>
<dbReference type="GO" id="GO:0050661">
    <property type="term" value="F:NADP binding"/>
    <property type="evidence" value="ECO:0007669"/>
    <property type="project" value="InterPro"/>
</dbReference>
<dbReference type="GO" id="GO:0008712">
    <property type="term" value="F:ADP-glyceromanno-heptose 6-epimerase activity"/>
    <property type="evidence" value="ECO:0007669"/>
    <property type="project" value="UniProtKB-UniRule"/>
</dbReference>
<evidence type="ECO:0000313" key="6">
    <source>
        <dbReference type="Proteomes" id="UP000500870"/>
    </source>
</evidence>
<evidence type="ECO:0000313" key="5">
    <source>
        <dbReference type="EMBL" id="QIX24780.1"/>
    </source>
</evidence>
<feature type="binding site" evidence="4">
    <location>
        <position position="175"/>
    </location>
    <ligand>
        <name>substrate</name>
    </ligand>
</feature>
<dbReference type="CDD" id="cd05248">
    <property type="entry name" value="ADP_GME_SDR_e"/>
    <property type="match status" value="1"/>
</dbReference>
<dbReference type="GO" id="GO:0005975">
    <property type="term" value="P:carbohydrate metabolic process"/>
    <property type="evidence" value="ECO:0007669"/>
    <property type="project" value="UniProtKB-UniRule"/>
</dbReference>
<comment type="similarity">
    <text evidence="4">Belongs to the NAD(P)-dependent epimerase/dehydratase family. HldD subfamily.</text>
</comment>
<comment type="domain">
    <text evidence="4">Contains a large N-terminal NADP-binding domain, and a smaller C-terminal substrate-binding domain.</text>
</comment>
<comment type="catalytic activity">
    <reaction evidence="4">
        <text>ADP-D-glycero-beta-D-manno-heptose = ADP-L-glycero-beta-D-manno-heptose</text>
        <dbReference type="Rhea" id="RHEA:17577"/>
        <dbReference type="ChEBI" id="CHEBI:59967"/>
        <dbReference type="ChEBI" id="CHEBI:61506"/>
        <dbReference type="EC" id="5.1.3.20"/>
    </reaction>
</comment>
<dbReference type="EMBL" id="CP050899">
    <property type="protein sequence ID" value="QIX24780.1"/>
    <property type="molecule type" value="Genomic_DNA"/>
</dbReference>
<evidence type="ECO:0000256" key="1">
    <source>
        <dbReference type="ARBA" id="ARBA00022857"/>
    </source>
</evidence>
<gene>
    <name evidence="5" type="primary">rfaD</name>
    <name evidence="4" type="synonym">hldD</name>
    <name evidence="5" type="ORF">FOB41_27355</name>
</gene>
<keyword evidence="2 4" id="KW-0413">Isomerase</keyword>
<dbReference type="NCBIfam" id="TIGR02197">
    <property type="entry name" value="heptose_epim"/>
    <property type="match status" value="1"/>
</dbReference>
<feature type="active site" description="Proton acceptor" evidence="4">
    <location>
        <position position="184"/>
    </location>
</feature>
<feature type="binding site" evidence="4">
    <location>
        <position position="147"/>
    </location>
    <ligand>
        <name>NADP(+)</name>
        <dbReference type="ChEBI" id="CHEBI:58349"/>
    </ligand>
</feature>
<dbReference type="GO" id="GO:0097171">
    <property type="term" value="P:ADP-L-glycero-beta-D-manno-heptose biosynthetic process"/>
    <property type="evidence" value="ECO:0007669"/>
    <property type="project" value="UniProtKB-UniPathway"/>
</dbReference>
<organism evidence="5 6">
    <name type="scientific">Agrobacterium pusense</name>
    <dbReference type="NCBI Taxonomy" id="648995"/>
    <lineage>
        <taxon>Bacteria</taxon>
        <taxon>Pseudomonadati</taxon>
        <taxon>Pseudomonadota</taxon>
        <taxon>Alphaproteobacteria</taxon>
        <taxon>Hyphomicrobiales</taxon>
        <taxon>Rhizobiaceae</taxon>
        <taxon>Rhizobium/Agrobacterium group</taxon>
        <taxon>Agrobacterium</taxon>
    </lineage>
</organism>
<evidence type="ECO:0000256" key="2">
    <source>
        <dbReference type="ARBA" id="ARBA00023235"/>
    </source>
</evidence>
<dbReference type="InterPro" id="IPR036291">
    <property type="entry name" value="NAD(P)-bd_dom_sf"/>
</dbReference>
<dbReference type="PANTHER" id="PTHR43103:SF3">
    <property type="entry name" value="ADP-L-GLYCERO-D-MANNO-HEPTOSE-6-EPIMERASE"/>
    <property type="match status" value="1"/>
</dbReference>
<feature type="binding site" evidence="4">
    <location>
        <begin position="73"/>
        <end position="77"/>
    </location>
    <ligand>
        <name>NADP(+)</name>
        <dbReference type="ChEBI" id="CHEBI:58349"/>
    </ligand>
</feature>
<comment type="cofactor">
    <cofactor evidence="4">
        <name>NADP(+)</name>
        <dbReference type="ChEBI" id="CHEBI:58349"/>
    </cofactor>
    <text evidence="4">Binds 1 NADP(+) per subunit.</text>
</comment>
<feature type="binding site" evidence="4">
    <location>
        <position position="221"/>
    </location>
    <ligand>
        <name>substrate</name>
    </ligand>
</feature>
<comment type="subunit">
    <text evidence="4">Homopentamer.</text>
</comment>
<comment type="pathway">
    <text evidence="4">Nucleotide-sugar biosynthesis; ADP-L-glycero-beta-D-manno-heptose biosynthesis; ADP-L-glycero-beta-D-manno-heptose from D-glycero-beta-D-manno-heptose 7-phosphate: step 4/4.</text>
</comment>
<comment type="function">
    <text evidence="4">Catalyzes the interconversion between ADP-D-glycero-beta-D-manno-heptose and ADP-L-glycero-beta-D-manno-heptose via an epimerization at carbon 6 of the heptose.</text>
</comment>
<sequence length="328" mass="36777">MYIVTGAAGFIGSNIVADLEAAGLGPITVVDWFGRGDKWRNLAKRNIAAYVPPEGLLDYLRGSKVDVKAVIHMGAISATTEADVDRLIELNINYSVMLWDWCAERGIPFIYASSAATYGGIEEGFDDDESASARAILAPLNAYGWSKKTTDDIFIERVARGENAPPQWVGLKFFNVYGPNEYHKDDMRSVACKLFDVVQATNEVSLFKSYRPDIEHGEQRRDFVYVKDCTALILWFLNNPEYSGIFNCGSGKARSFADIVHVMGDLLGKKLNINFIEMPEAIRGKYQYFTEANMSKVASIGYNGPQSLLEEGLDDYINSYLRREDRYR</sequence>
<keyword evidence="3 4" id="KW-0119">Carbohydrate metabolism</keyword>
<feature type="binding site" evidence="4">
    <location>
        <position position="286"/>
    </location>
    <ligand>
        <name>substrate</name>
    </ligand>
</feature>
<dbReference type="EC" id="5.1.3.20" evidence="4"/>
<dbReference type="HAMAP" id="MF_01601">
    <property type="entry name" value="Heptose_epimerase"/>
    <property type="match status" value="1"/>
</dbReference>
<dbReference type="Pfam" id="PF01370">
    <property type="entry name" value="Epimerase"/>
    <property type="match status" value="1"/>
</dbReference>
<feature type="binding site" evidence="4">
    <location>
        <position position="38"/>
    </location>
    <ligand>
        <name>NADP(+)</name>
        <dbReference type="ChEBI" id="CHEBI:58349"/>
    </ligand>
</feature>
<name>A0A1L9D0H8_9HYPH</name>
<protein>
    <recommendedName>
        <fullName evidence="4">ADP-L-glycero-D-manno-heptose-6-epimerase</fullName>
        <ecNumber evidence="4">5.1.3.20</ecNumber>
    </recommendedName>
    <alternativeName>
        <fullName evidence="4">ADP-L-glycero-beta-D-manno-heptose-6-epimerase</fullName>
        <shortName evidence="4">ADP-glyceromanno-heptose 6-epimerase</shortName>
        <shortName evidence="4">ADP-hep 6-epimerase</shortName>
        <shortName evidence="4">AGME</shortName>
    </alternativeName>
</protein>
<dbReference type="AlphaFoldDB" id="A0A1L9D0H8"/>
<dbReference type="Gene3D" id="3.40.50.720">
    <property type="entry name" value="NAD(P)-binding Rossmann-like Domain"/>
    <property type="match status" value="1"/>
</dbReference>
<comment type="caution">
    <text evidence="4">Lacks conserved residue(s) required for the propagation of feature annotation.</text>
</comment>